<protein>
    <recommendedName>
        <fullName evidence="3">Lipoprotein</fullName>
    </recommendedName>
</protein>
<proteinExistence type="predicted"/>
<accession>A0AAE7UXG9</accession>
<keyword evidence="2" id="KW-1185">Reference proteome</keyword>
<name>A0AAE7UXG9_9CAUD</name>
<evidence type="ECO:0008006" key="3">
    <source>
        <dbReference type="Google" id="ProtNLM"/>
    </source>
</evidence>
<dbReference type="EMBL" id="MW633168">
    <property type="protein sequence ID" value="QVW27906.1"/>
    <property type="molecule type" value="Genomic_DNA"/>
</dbReference>
<sequence>MKISFLSLAILITSCILLFLLSLHSLFAFYLVLTNSF</sequence>
<dbReference type="PROSITE" id="PS51257">
    <property type="entry name" value="PROKAR_LIPOPROTEIN"/>
    <property type="match status" value="1"/>
</dbReference>
<reference evidence="1 2" key="1">
    <citation type="submission" date="2021-02" db="EMBL/GenBank/DDBJ databases">
        <title>Isolation and Efficacy of Vancomycin Resistant Enterococci-specific Bacteriophages in Wax Moth Larvae Model Galleria mellonella.</title>
        <authorList>
            <person name="El Haddad L."/>
            <person name="Harb C.P."/>
            <person name="Clark J.R."/>
            <person name="Terwilliger A.L."/>
            <person name="Chaftari C."/>
            <person name="Duna M."/>
            <person name="Youssef S."/>
            <person name="Stibich M."/>
            <person name="Maresso A."/>
            <person name="Chemaly R.F."/>
        </authorList>
    </citation>
    <scope>NUCLEOTIDE SEQUENCE [LARGE SCALE GENOMIC DNA]</scope>
</reference>
<evidence type="ECO:0000313" key="2">
    <source>
        <dbReference type="Proteomes" id="UP000828118"/>
    </source>
</evidence>
<organism evidence="1 2">
    <name type="scientific">Enterococcus phage MDA2</name>
    <dbReference type="NCBI Taxonomy" id="2816459"/>
    <lineage>
        <taxon>Viruses</taxon>
        <taxon>Duplodnaviria</taxon>
        <taxon>Heunggongvirae</taxon>
        <taxon>Uroviricota</taxon>
        <taxon>Caudoviricetes</taxon>
        <taxon>Herelleviridae</taxon>
        <taxon>Brockvirinae</taxon>
        <taxon>Kochikohdavirus</taxon>
        <taxon>Kochikohdavirus mda2</taxon>
    </lineage>
</organism>
<dbReference type="Proteomes" id="UP000828118">
    <property type="component" value="Segment"/>
</dbReference>
<evidence type="ECO:0000313" key="1">
    <source>
        <dbReference type="EMBL" id="QVW27906.1"/>
    </source>
</evidence>